<dbReference type="Proteomes" id="UP000499080">
    <property type="component" value="Unassembled WGS sequence"/>
</dbReference>
<dbReference type="AlphaFoldDB" id="A0A4Y2EM25"/>
<protein>
    <submittedName>
        <fullName evidence="1">Uncharacterized protein</fullName>
    </submittedName>
</protein>
<organism evidence="1 2">
    <name type="scientific">Araneus ventricosus</name>
    <name type="common">Orbweaver spider</name>
    <name type="synonym">Epeira ventricosa</name>
    <dbReference type="NCBI Taxonomy" id="182803"/>
    <lineage>
        <taxon>Eukaryota</taxon>
        <taxon>Metazoa</taxon>
        <taxon>Ecdysozoa</taxon>
        <taxon>Arthropoda</taxon>
        <taxon>Chelicerata</taxon>
        <taxon>Arachnida</taxon>
        <taxon>Araneae</taxon>
        <taxon>Araneomorphae</taxon>
        <taxon>Entelegynae</taxon>
        <taxon>Araneoidea</taxon>
        <taxon>Araneidae</taxon>
        <taxon>Araneus</taxon>
    </lineage>
</organism>
<dbReference type="EMBL" id="BGPR01000648">
    <property type="protein sequence ID" value="GBM29911.1"/>
    <property type="molecule type" value="Genomic_DNA"/>
</dbReference>
<proteinExistence type="predicted"/>
<accession>A0A4Y2EM25</accession>
<gene>
    <name evidence="1" type="ORF">AVEN_111220_1</name>
</gene>
<reference evidence="1 2" key="1">
    <citation type="journal article" date="2019" name="Sci. Rep.">
        <title>Orb-weaving spider Araneus ventricosus genome elucidates the spidroin gene catalogue.</title>
        <authorList>
            <person name="Kono N."/>
            <person name="Nakamura H."/>
            <person name="Ohtoshi R."/>
            <person name="Moran D.A.P."/>
            <person name="Shinohara A."/>
            <person name="Yoshida Y."/>
            <person name="Fujiwara M."/>
            <person name="Mori M."/>
            <person name="Tomita M."/>
            <person name="Arakawa K."/>
        </authorList>
    </citation>
    <scope>NUCLEOTIDE SEQUENCE [LARGE SCALE GENOMIC DNA]</scope>
</reference>
<sequence>MIYESFPRWGTSSSRRRRCRISKQVLASPEDTIMVVWLLGPIPNDRSYPDETGGSSHELLVLGAIMLWPQYLTICRGGRLFNTNPCGEMLGLGNSSVVVIAFNDYYYFCGKTYST</sequence>
<evidence type="ECO:0000313" key="2">
    <source>
        <dbReference type="Proteomes" id="UP000499080"/>
    </source>
</evidence>
<comment type="caution">
    <text evidence="1">The sequence shown here is derived from an EMBL/GenBank/DDBJ whole genome shotgun (WGS) entry which is preliminary data.</text>
</comment>
<evidence type="ECO:0000313" key="1">
    <source>
        <dbReference type="EMBL" id="GBM29911.1"/>
    </source>
</evidence>
<name>A0A4Y2EM25_ARAVE</name>
<keyword evidence="2" id="KW-1185">Reference proteome</keyword>